<feature type="region of interest" description="Disordered" evidence="4">
    <location>
        <begin position="365"/>
        <end position="392"/>
    </location>
</feature>
<sequence length="392" mass="41255">MAATTEAAVSASTHNPADSEHFGSEQAASSHDTVAEQTADHGQEGSVRNDTGSAATALESTADPAERDHIERDVSNILAGLNQEQLASIVAAARASEARNAGADDASAAHVAFGQGVASLPPGLGQAASALTSIASGFKRTPGNDRTSLGSTSDAEGKDLGDAPPLPGTEHQAEELNGDNKELDADTSAAIAAVKSATDTATAAAIASLGSLAAASHLQYQHSSSTHPHEGIDPADESMDYDSPNGSASPSRALKRQRGPELERQRKDNHKEVERRRRSAINDGITQLSHIVPGCDAKNTNKGAIIHAAVRYIQDLKHNEASNIEKWTLEKLLMDQAMGDLTAQLDEARAQVDRLRAELDERFADEHQHHHEEAADQHHNGAVDAEHQEAKA</sequence>
<evidence type="ECO:0000256" key="2">
    <source>
        <dbReference type="ARBA" id="ARBA00023242"/>
    </source>
</evidence>
<dbReference type="Pfam" id="PF00010">
    <property type="entry name" value="HLH"/>
    <property type="match status" value="1"/>
</dbReference>
<accession>A0A481SGP3</accession>
<feature type="region of interest" description="Disordered" evidence="4">
    <location>
        <begin position="137"/>
        <end position="175"/>
    </location>
</feature>
<dbReference type="SMART" id="SM00353">
    <property type="entry name" value="HLH"/>
    <property type="match status" value="1"/>
</dbReference>
<organism evidence="6">
    <name type="scientific">Ustilago esculenta</name>
    <dbReference type="NCBI Taxonomy" id="185366"/>
    <lineage>
        <taxon>Eukaryota</taxon>
        <taxon>Fungi</taxon>
        <taxon>Dikarya</taxon>
        <taxon>Basidiomycota</taxon>
        <taxon>Ustilaginomycotina</taxon>
        <taxon>Ustilaginomycetes</taxon>
        <taxon>Ustilaginales</taxon>
        <taxon>Ustilaginaceae</taxon>
        <taxon>Ustilago</taxon>
    </lineage>
</organism>
<dbReference type="GO" id="GO:0003677">
    <property type="term" value="F:DNA binding"/>
    <property type="evidence" value="ECO:0007669"/>
    <property type="project" value="UniProtKB-KW"/>
</dbReference>
<dbReference type="PANTHER" id="PTHR47787">
    <property type="entry name" value="CENTROMERE-BINDING PROTEIN 1"/>
    <property type="match status" value="1"/>
</dbReference>
<feature type="domain" description="BHLH" evidence="5">
    <location>
        <begin position="265"/>
        <end position="316"/>
    </location>
</feature>
<dbReference type="CDD" id="cd11398">
    <property type="entry name" value="bHLHzip_scCBP1"/>
    <property type="match status" value="1"/>
</dbReference>
<feature type="compositionally biased region" description="Polar residues" evidence="4">
    <location>
        <begin position="26"/>
        <end position="36"/>
    </location>
</feature>
<gene>
    <name evidence="6" type="ORF">UE_1386</name>
</gene>
<feature type="compositionally biased region" description="Basic and acidic residues" evidence="4">
    <location>
        <begin position="258"/>
        <end position="275"/>
    </location>
</feature>
<reference evidence="6" key="1">
    <citation type="submission" date="2018-11" db="EMBL/GenBank/DDBJ databases">
        <authorList>
            <person name="Shen W.-C."/>
            <person name="Liang S.-W."/>
            <person name="Huang Y.-H."/>
            <person name="Chiu J.-Y."/>
        </authorList>
    </citation>
    <scope>NUCLEOTIDE SEQUENCE</scope>
    <source>
        <strain evidence="6">12JK1RB1-A1</strain>
    </source>
</reference>
<proteinExistence type="predicted"/>
<dbReference type="Gene3D" id="4.10.280.10">
    <property type="entry name" value="Helix-loop-helix DNA-binding domain"/>
    <property type="match status" value="1"/>
</dbReference>
<keyword evidence="3" id="KW-0175">Coiled coil</keyword>
<name>A0A481SGP3_9BASI</name>
<dbReference type="GO" id="GO:0046983">
    <property type="term" value="F:protein dimerization activity"/>
    <property type="evidence" value="ECO:0007669"/>
    <property type="project" value="InterPro"/>
</dbReference>
<dbReference type="InterPro" id="IPR011598">
    <property type="entry name" value="bHLH_dom"/>
</dbReference>
<dbReference type="InterPro" id="IPR047206">
    <property type="entry name" value="bHLHzip_scCBP1-like"/>
</dbReference>
<feature type="coiled-coil region" evidence="3">
    <location>
        <begin position="338"/>
        <end position="365"/>
    </location>
</feature>
<protein>
    <submittedName>
        <fullName evidence="6">Putative centromere binding factor 1</fullName>
    </submittedName>
</protein>
<evidence type="ECO:0000259" key="5">
    <source>
        <dbReference type="PROSITE" id="PS50888"/>
    </source>
</evidence>
<evidence type="ECO:0000256" key="4">
    <source>
        <dbReference type="SAM" id="MobiDB-lite"/>
    </source>
</evidence>
<dbReference type="GO" id="GO:0005634">
    <property type="term" value="C:nucleus"/>
    <property type="evidence" value="ECO:0007669"/>
    <property type="project" value="TreeGrafter"/>
</dbReference>
<evidence type="ECO:0000313" key="6">
    <source>
        <dbReference type="EMBL" id="QBH67452.1"/>
    </source>
</evidence>
<feature type="region of interest" description="Disordered" evidence="4">
    <location>
        <begin position="1"/>
        <end position="71"/>
    </location>
</feature>
<dbReference type="PROSITE" id="PS50888">
    <property type="entry name" value="BHLH"/>
    <property type="match status" value="1"/>
</dbReference>
<dbReference type="PANTHER" id="PTHR47787:SF1">
    <property type="entry name" value="CENTROMERE-BINDING PROTEIN 1"/>
    <property type="match status" value="1"/>
</dbReference>
<reference evidence="6" key="2">
    <citation type="journal article" date="2019" name="Fungal Genet. Biol.">
        <title>The smut fungus Ustilago esculenta has a bipolar mating system with three idiomorphs larger than 500?kb.</title>
        <authorList>
            <person name="Liang S.W."/>
            <person name="Huang Y.H."/>
            <person name="Chiu J.Y."/>
            <person name="Tseng H.W."/>
            <person name="Haung J.H."/>
            <person name="Shen W.C."/>
        </authorList>
    </citation>
    <scope>NUCLEOTIDE SEQUENCE</scope>
    <source>
        <strain evidence="6">12JK1RB1-A1</strain>
    </source>
</reference>
<keyword evidence="1" id="KW-0238">DNA-binding</keyword>
<dbReference type="AlphaFoldDB" id="A0A481SGP3"/>
<evidence type="ECO:0000256" key="3">
    <source>
        <dbReference type="SAM" id="Coils"/>
    </source>
</evidence>
<evidence type="ECO:0000256" key="1">
    <source>
        <dbReference type="ARBA" id="ARBA00023125"/>
    </source>
</evidence>
<keyword evidence="2" id="KW-0539">Nucleus</keyword>
<dbReference type="SUPFAM" id="SSF47459">
    <property type="entry name" value="HLH, helix-loop-helix DNA-binding domain"/>
    <property type="match status" value="1"/>
</dbReference>
<feature type="compositionally biased region" description="Polar residues" evidence="4">
    <location>
        <begin position="144"/>
        <end position="154"/>
    </location>
</feature>
<feature type="region of interest" description="Disordered" evidence="4">
    <location>
        <begin position="220"/>
        <end position="281"/>
    </location>
</feature>
<dbReference type="EMBL" id="MK125512">
    <property type="protein sequence ID" value="QBH67452.1"/>
    <property type="molecule type" value="Genomic_DNA"/>
</dbReference>
<dbReference type="GO" id="GO:0003700">
    <property type="term" value="F:DNA-binding transcription factor activity"/>
    <property type="evidence" value="ECO:0007669"/>
    <property type="project" value="InterPro"/>
</dbReference>
<feature type="compositionally biased region" description="Low complexity" evidence="4">
    <location>
        <begin position="1"/>
        <end position="13"/>
    </location>
</feature>
<dbReference type="InterPro" id="IPR036638">
    <property type="entry name" value="HLH_DNA-bd_sf"/>
</dbReference>